<proteinExistence type="inferred from homology"/>
<dbReference type="Gene3D" id="1.20.58.300">
    <property type="entry name" value="FlgN-like"/>
    <property type="match status" value="1"/>
</dbReference>
<dbReference type="RefSeq" id="WP_353304175.1">
    <property type="nucleotide sequence ID" value="NZ_BAABWN010000014.1"/>
</dbReference>
<sequence length="179" mass="20806">MSQCQHEVPLLLPSHQQLIEHLESELIAVTQLAKLLDKENSLLKMTQEEMLIDLNEVVEHKQACINQLEENAQQRDLWTELAQQQIPGNKPLNVRQKQAIKQKQWLKLLDDELIEKWNKIEQFILICKRLNSINGRLIGFRRQRNKRIEELLFGNSPATTYSASGTAINTRGYQNSIRA</sequence>
<gene>
    <name evidence="5" type="ORF">NBRC116591_35170</name>
</gene>
<keyword evidence="6" id="KW-1185">Reference proteome</keyword>
<keyword evidence="4" id="KW-0175">Coiled coil</keyword>
<organism evidence="5 6">
    <name type="scientific">Sessilibacter corallicola</name>
    <dbReference type="NCBI Taxonomy" id="2904075"/>
    <lineage>
        <taxon>Bacteria</taxon>
        <taxon>Pseudomonadati</taxon>
        <taxon>Pseudomonadota</taxon>
        <taxon>Gammaproteobacteria</taxon>
        <taxon>Cellvibrionales</taxon>
        <taxon>Cellvibrionaceae</taxon>
        <taxon>Sessilibacter</taxon>
    </lineage>
</organism>
<evidence type="ECO:0000256" key="4">
    <source>
        <dbReference type="SAM" id="Coils"/>
    </source>
</evidence>
<dbReference type="EMBL" id="BAABWN010000014">
    <property type="protein sequence ID" value="GAA6169706.1"/>
    <property type="molecule type" value="Genomic_DNA"/>
</dbReference>
<evidence type="ECO:0000313" key="5">
    <source>
        <dbReference type="EMBL" id="GAA6169706.1"/>
    </source>
</evidence>
<protein>
    <recommendedName>
        <fullName evidence="7">Flagella synthesis protein FlgN</fullName>
    </recommendedName>
</protein>
<reference evidence="5 6" key="1">
    <citation type="submission" date="2024-04" db="EMBL/GenBank/DDBJ databases">
        <title>Draft genome sequence of Sessilibacter corallicola NBRC 116591.</title>
        <authorList>
            <person name="Miyakawa T."/>
            <person name="Kusuya Y."/>
            <person name="Miura T."/>
        </authorList>
    </citation>
    <scope>NUCLEOTIDE SEQUENCE [LARGE SCALE GENOMIC DNA]</scope>
    <source>
        <strain evidence="5 6">KU-00831-HH</strain>
    </source>
</reference>
<name>A0ABQ0ADI7_9GAMM</name>
<evidence type="ECO:0000313" key="6">
    <source>
        <dbReference type="Proteomes" id="UP001465153"/>
    </source>
</evidence>
<dbReference type="Proteomes" id="UP001465153">
    <property type="component" value="Unassembled WGS sequence"/>
</dbReference>
<dbReference type="InterPro" id="IPR036679">
    <property type="entry name" value="FlgN-like_sf"/>
</dbReference>
<dbReference type="InterPro" id="IPR007809">
    <property type="entry name" value="FlgN-like"/>
</dbReference>
<evidence type="ECO:0000256" key="3">
    <source>
        <dbReference type="ARBA" id="ARBA00022795"/>
    </source>
</evidence>
<feature type="coiled-coil region" evidence="4">
    <location>
        <begin position="19"/>
        <end position="71"/>
    </location>
</feature>
<keyword evidence="3" id="KW-1005">Bacterial flagellum biogenesis</keyword>
<evidence type="ECO:0000256" key="2">
    <source>
        <dbReference type="ARBA" id="ARBA00007703"/>
    </source>
</evidence>
<dbReference type="SUPFAM" id="SSF140566">
    <property type="entry name" value="FlgN-like"/>
    <property type="match status" value="1"/>
</dbReference>
<comment type="similarity">
    <text evidence="2">Belongs to the FlgN family.</text>
</comment>
<evidence type="ECO:0008006" key="7">
    <source>
        <dbReference type="Google" id="ProtNLM"/>
    </source>
</evidence>
<accession>A0ABQ0ADI7</accession>
<evidence type="ECO:0000256" key="1">
    <source>
        <dbReference type="ARBA" id="ARBA00002397"/>
    </source>
</evidence>
<dbReference type="Pfam" id="PF05130">
    <property type="entry name" value="FlgN"/>
    <property type="match status" value="1"/>
</dbReference>
<comment type="caution">
    <text evidence="5">The sequence shown here is derived from an EMBL/GenBank/DDBJ whole genome shotgun (WGS) entry which is preliminary data.</text>
</comment>
<comment type="function">
    <text evidence="1">Required for the efficient initiation of filament assembly.</text>
</comment>